<dbReference type="Proteomes" id="UP000507222">
    <property type="component" value="Unassembled WGS sequence"/>
</dbReference>
<gene>
    <name evidence="1" type="ORF">CURHAP_LOCUS14579</name>
    <name evidence="2" type="ORF">ORAREDHAP_LOCUS13865</name>
</gene>
<dbReference type="Gene3D" id="2.170.15.10">
    <property type="entry name" value="Proaerolysin, chain A, domain 3"/>
    <property type="match status" value="1"/>
</dbReference>
<name>A0A6J5WJN3_PRUAR</name>
<organism evidence="2 4">
    <name type="scientific">Prunus armeniaca</name>
    <name type="common">Apricot</name>
    <name type="synonym">Armeniaca vulgaris</name>
    <dbReference type="NCBI Taxonomy" id="36596"/>
    <lineage>
        <taxon>Eukaryota</taxon>
        <taxon>Viridiplantae</taxon>
        <taxon>Streptophyta</taxon>
        <taxon>Embryophyta</taxon>
        <taxon>Tracheophyta</taxon>
        <taxon>Spermatophyta</taxon>
        <taxon>Magnoliopsida</taxon>
        <taxon>eudicotyledons</taxon>
        <taxon>Gunneridae</taxon>
        <taxon>Pentapetalae</taxon>
        <taxon>rosids</taxon>
        <taxon>fabids</taxon>
        <taxon>Rosales</taxon>
        <taxon>Rosaceae</taxon>
        <taxon>Amygdaloideae</taxon>
        <taxon>Amygdaleae</taxon>
        <taxon>Prunus</taxon>
    </lineage>
</organism>
<reference evidence="2 3" key="2">
    <citation type="submission" date="2020-05" db="EMBL/GenBank/DDBJ databases">
        <authorList>
            <person name="Campoy J."/>
            <person name="Schneeberger K."/>
            <person name="Spophaly S."/>
        </authorList>
    </citation>
    <scope>NUCLEOTIDE SEQUENCE [LARGE SCALE GENOMIC DNA]</scope>
    <source>
        <strain evidence="2">PruArmRojPasFocal</strain>
    </source>
</reference>
<keyword evidence="4" id="KW-1185">Reference proteome</keyword>
<evidence type="ECO:0000313" key="4">
    <source>
        <dbReference type="Proteomes" id="UP000507245"/>
    </source>
</evidence>
<proteinExistence type="predicted"/>
<evidence type="ECO:0000313" key="1">
    <source>
        <dbReference type="EMBL" id="CAB4269230.1"/>
    </source>
</evidence>
<dbReference type="EMBL" id="CAEKDK010000002">
    <property type="protein sequence ID" value="CAB4269230.1"/>
    <property type="molecule type" value="Genomic_DNA"/>
</dbReference>
<accession>A0A6J5WJN3</accession>
<reference evidence="4" key="1">
    <citation type="journal article" date="2020" name="Genome Biol.">
        <title>Gamete binning: chromosome-level and haplotype-resolved genome assembly enabled by high-throughput single-cell sequencing of gamete genomes.</title>
        <authorList>
            <person name="Campoy J.A."/>
            <person name="Sun H."/>
            <person name="Goel M."/>
            <person name="Jiao W.-B."/>
            <person name="Folz-Donahue K."/>
            <person name="Wang N."/>
            <person name="Rubio M."/>
            <person name="Liu C."/>
            <person name="Kukat C."/>
            <person name="Ruiz D."/>
            <person name="Huettel B."/>
            <person name="Schneeberger K."/>
        </authorList>
    </citation>
    <scope>NUCLEOTIDE SEQUENCE [LARGE SCALE GENOMIC DNA]</scope>
    <source>
        <strain evidence="4">cv. Rojo Pasion</strain>
    </source>
</reference>
<evidence type="ECO:0000313" key="3">
    <source>
        <dbReference type="Proteomes" id="UP000507222"/>
    </source>
</evidence>
<protein>
    <submittedName>
        <fullName evidence="2">Uncharacterized protein</fullName>
    </submittedName>
</protein>
<sequence length="56" mass="6194">MEIEFAGIVQRGRNELTMVTDSVNEAVCKVVVSAMTTVKVRLLATKAWCNVPFSYS</sequence>
<dbReference type="EMBL" id="CAEKKB010000002">
    <property type="protein sequence ID" value="CAB4299504.1"/>
    <property type="molecule type" value="Genomic_DNA"/>
</dbReference>
<dbReference type="Proteomes" id="UP000507245">
    <property type="component" value="Unassembled WGS sequence"/>
</dbReference>
<evidence type="ECO:0000313" key="2">
    <source>
        <dbReference type="EMBL" id="CAB4299504.1"/>
    </source>
</evidence>
<dbReference type="AlphaFoldDB" id="A0A6J5WJN3"/>